<dbReference type="Pfam" id="PF09162">
    <property type="entry name" value="Tap-RNA_bind"/>
    <property type="match status" value="1"/>
</dbReference>
<keyword evidence="13" id="KW-0944">Nitration</keyword>
<dbReference type="InterPro" id="IPR002075">
    <property type="entry name" value="NTF2_dom"/>
</dbReference>
<dbReference type="SMART" id="SM00804">
    <property type="entry name" value="TAP_C"/>
    <property type="match status" value="1"/>
</dbReference>
<dbReference type="InParanoid" id="A0A7N5K5V5"/>
<dbReference type="InterPro" id="IPR030217">
    <property type="entry name" value="NXF_fam"/>
</dbReference>
<dbReference type="SUPFAM" id="SSF54427">
    <property type="entry name" value="NTF2-like"/>
    <property type="match status" value="1"/>
</dbReference>
<dbReference type="PANTHER" id="PTHR10662">
    <property type="entry name" value="NUCLEAR RNA EXPORT FACTOR"/>
    <property type="match status" value="1"/>
</dbReference>
<evidence type="ECO:0000256" key="3">
    <source>
        <dbReference type="ARBA" id="ARBA00004642"/>
    </source>
</evidence>
<dbReference type="InterPro" id="IPR005637">
    <property type="entry name" value="TAP_C_dom"/>
</dbReference>
<comment type="subcellular location">
    <subcellularLocation>
        <location evidence="2">Cytoplasm</location>
    </subcellularLocation>
    <subcellularLocation>
        <location evidence="1">Nucleus speckle</location>
    </subcellularLocation>
    <subcellularLocation>
        <location evidence="3">Nucleus</location>
        <location evidence="3">Nucleoplasm</location>
    </subcellularLocation>
</comment>
<dbReference type="GO" id="GO:0000346">
    <property type="term" value="C:transcription export complex"/>
    <property type="evidence" value="ECO:0007669"/>
    <property type="project" value="Ensembl"/>
</dbReference>
<evidence type="ECO:0000256" key="11">
    <source>
        <dbReference type="ARBA" id="ARBA00022884"/>
    </source>
</evidence>
<feature type="domain" description="TAP-C" evidence="19">
    <location>
        <begin position="612"/>
        <end position="666"/>
    </location>
</feature>
<proteinExistence type="inferred from homology"/>
<dbReference type="Gene3D" id="3.30.70.330">
    <property type="match status" value="1"/>
</dbReference>
<feature type="domain" description="NTF2" evidence="18">
    <location>
        <begin position="433"/>
        <end position="583"/>
    </location>
</feature>
<dbReference type="FunFam" id="3.30.70.330:FF:000165">
    <property type="entry name" value="nuclear RNA export factor 1"/>
    <property type="match status" value="1"/>
</dbReference>
<evidence type="ECO:0000256" key="17">
    <source>
        <dbReference type="SAM" id="MobiDB-lite"/>
    </source>
</evidence>
<dbReference type="SUPFAM" id="SSF52058">
    <property type="entry name" value="L domain-like"/>
    <property type="match status" value="1"/>
</dbReference>
<evidence type="ECO:0000256" key="13">
    <source>
        <dbReference type="ARBA" id="ARBA00023074"/>
    </source>
</evidence>
<dbReference type="FunFam" id="1.10.8.10:FF:000018">
    <property type="entry name" value="Nuclear RNA export factor 1"/>
    <property type="match status" value="1"/>
</dbReference>
<dbReference type="Pfam" id="PF22602">
    <property type="entry name" value="NXF_NTF2"/>
    <property type="match status" value="1"/>
</dbReference>
<comment type="function">
    <text evidence="16">Involved in the nuclear export of mRNA species bearing retroviral constitutive transport elements (CTE) and in the export of mRNA from the nucleus to the cytoplasm (TAP/NFX1 pathway). The NXF1-NXT1 heterodimer is involved in the export of HSP70 mRNA in conjunction with ALYREF/THOC4 and THOC5 components of the TREX complex. ALYREF/THOC4-bound mRNA is thought to be transferred to the NXF1-NXT1 heterodimer for export. Also involved in nuclear export of m6A-containing mRNAs: interaction between SRSF3 and YTHDC1 facilitates m6A-containing mRNA-binding to both SRSF3 and NXF1, promoting mRNA nuclear export.</text>
</comment>
<evidence type="ECO:0000259" key="18">
    <source>
        <dbReference type="PROSITE" id="PS50177"/>
    </source>
</evidence>
<dbReference type="CDD" id="cd00780">
    <property type="entry name" value="NTF2"/>
    <property type="match status" value="1"/>
</dbReference>
<feature type="region of interest" description="Disordered" evidence="17">
    <location>
        <begin position="1"/>
        <end position="112"/>
    </location>
</feature>
<dbReference type="GO" id="GO:0042405">
    <property type="term" value="C:nuclear inclusion body"/>
    <property type="evidence" value="ECO:0007669"/>
    <property type="project" value="Ensembl"/>
</dbReference>
<evidence type="ECO:0000256" key="6">
    <source>
        <dbReference type="ARBA" id="ARBA00022481"/>
    </source>
</evidence>
<evidence type="ECO:0000256" key="2">
    <source>
        <dbReference type="ARBA" id="ARBA00004496"/>
    </source>
</evidence>
<feature type="compositionally biased region" description="Basic and acidic residues" evidence="17">
    <location>
        <begin position="80"/>
        <end position="102"/>
    </location>
</feature>
<feature type="compositionally biased region" description="Basic and acidic residues" evidence="17">
    <location>
        <begin position="49"/>
        <end position="59"/>
    </location>
</feature>
<evidence type="ECO:0000256" key="1">
    <source>
        <dbReference type="ARBA" id="ARBA00004324"/>
    </source>
</evidence>
<keyword evidence="10" id="KW-0509">mRNA transport</keyword>
<dbReference type="Gene3D" id="3.80.10.10">
    <property type="entry name" value="Ribonuclease Inhibitor"/>
    <property type="match status" value="1"/>
</dbReference>
<dbReference type="Ensembl" id="ENSAMET00000049329.1">
    <property type="protein sequence ID" value="ENSAMEP00000035370.1"/>
    <property type="gene ID" value="ENSAMEG00000006237.2"/>
</dbReference>
<evidence type="ECO:0000256" key="14">
    <source>
        <dbReference type="ARBA" id="ARBA00023242"/>
    </source>
</evidence>
<evidence type="ECO:0000313" key="21">
    <source>
        <dbReference type="Proteomes" id="UP000008912"/>
    </source>
</evidence>
<dbReference type="GeneTree" id="ENSGT00390000007539"/>
<feature type="region of interest" description="Disordered" evidence="17">
    <location>
        <begin position="230"/>
        <end position="254"/>
    </location>
</feature>
<dbReference type="Proteomes" id="UP000008912">
    <property type="component" value="Unassembled WGS sequence"/>
</dbReference>
<comment type="similarity">
    <text evidence="4">Belongs to the NXF family.</text>
</comment>
<feature type="compositionally biased region" description="Basic and acidic residues" evidence="17">
    <location>
        <begin position="1"/>
        <end position="15"/>
    </location>
</feature>
<evidence type="ECO:0000259" key="19">
    <source>
        <dbReference type="PROSITE" id="PS51281"/>
    </source>
</evidence>
<dbReference type="Gene3D" id="3.10.450.50">
    <property type="match status" value="1"/>
</dbReference>
<dbReference type="InterPro" id="IPR001611">
    <property type="entry name" value="Leu-rich_rpt"/>
</dbReference>
<keyword evidence="21" id="KW-1185">Reference proteome</keyword>
<keyword evidence="12" id="KW-0007">Acetylation</keyword>
<dbReference type="GO" id="GO:0003729">
    <property type="term" value="F:mRNA binding"/>
    <property type="evidence" value="ECO:0007669"/>
    <property type="project" value="Ensembl"/>
</dbReference>
<dbReference type="PROSITE" id="PS51450">
    <property type="entry name" value="LRR"/>
    <property type="match status" value="2"/>
</dbReference>
<feature type="compositionally biased region" description="Gly residues" evidence="17">
    <location>
        <begin position="244"/>
        <end position="253"/>
    </location>
</feature>
<keyword evidence="14" id="KW-0539">Nucleus</keyword>
<dbReference type="FunFam" id="3.80.10.10:FF:000384">
    <property type="entry name" value="Nuclear RNA export factor 1"/>
    <property type="match status" value="1"/>
</dbReference>
<protein>
    <recommendedName>
        <fullName evidence="15">Nuclear RNA export factor 1</fullName>
    </recommendedName>
</protein>
<dbReference type="InterPro" id="IPR009060">
    <property type="entry name" value="UBA-like_sf"/>
</dbReference>
<evidence type="ECO:0000256" key="7">
    <source>
        <dbReference type="ARBA" id="ARBA00022490"/>
    </source>
</evidence>
<name>A0A7N5K5V5_AILME</name>
<sequence length="666" mass="75307">MADEGKSYNEHDDRVSFPQRRKKGRGPFRWKYGEGNRRSGRGGSGIRSSRLEEDDRDVAMSDAQDVPRIRHNPYPSRPNRRGDSWHDRDRIHVTVRRDRTLPDRGGAGTSQDGTSRNWFKITIPYGRKYDKSWLLSVIQSKCNVPFTPIEFHYENTRAQFFVEDASTASALKAVNYKILDQENRRISIIINSSAPPHSVQNELKPEQVEQLKLIMSKRYDGSQQALDLKGLRSDPGRASSSHSQGGGGGGGSVRRGKFENGLVRTLTWESCLRLAFPSFVLPEDLVAQNIDVVLNRRSCMAATLRIIEENIPELLSLNLSNNRLYRLDDMSSLVQKAPNLKILNLSGNELKSERELDKVKGLKLEELWLDGNPLCDTFRDQSTYISAIRERFPKLLRLDGHELPPPIAFDVEAPTMLPPCKGSYFGTETLKNLVLHFLQQYYAVYDSGDRQRLLDAYHDGACCSLSIPFTPQNPARSNLAEYFKDSRNVKKLKDPTLRFRLLKHTRLNVVAFLNELPKTQHDINSFVVDISAQTSTLLCFSVNGVFKEVDGKSRDSLRAFTRTFVAVPASNSGLCIVNDELFVRNASADEIQRAFAMPAPTPSSSPVPTLSPEQQEMLQAFSTQSGMNLEWSQKCLQDNNWDYTRSAQAFTHLKAKGEIPEVAFMK</sequence>
<dbReference type="PANTHER" id="PTHR10662:SF27">
    <property type="entry name" value="NUCLEAR RNA EXPORT FACTOR 1"/>
    <property type="match status" value="1"/>
</dbReference>
<keyword evidence="8" id="KW-0433">Leucine-rich repeat</keyword>
<reference evidence="20" key="3">
    <citation type="submission" date="2025-09" db="UniProtKB">
        <authorList>
            <consortium name="Ensembl"/>
        </authorList>
    </citation>
    <scope>IDENTIFICATION</scope>
</reference>
<dbReference type="Pfam" id="PF24048">
    <property type="entry name" value="LRR_NXF1-5"/>
    <property type="match status" value="1"/>
</dbReference>
<evidence type="ECO:0000256" key="16">
    <source>
        <dbReference type="ARBA" id="ARBA00045935"/>
    </source>
</evidence>
<feature type="compositionally biased region" description="Basic residues" evidence="17">
    <location>
        <begin position="19"/>
        <end position="28"/>
    </location>
</feature>
<evidence type="ECO:0000256" key="15">
    <source>
        <dbReference type="ARBA" id="ARBA00040973"/>
    </source>
</evidence>
<evidence type="ECO:0000256" key="8">
    <source>
        <dbReference type="ARBA" id="ARBA00022614"/>
    </source>
</evidence>
<dbReference type="InterPro" id="IPR057125">
    <property type="entry name" value="NXF1/2/3/5-like_LRR"/>
</dbReference>
<dbReference type="PROSITE" id="PS50177">
    <property type="entry name" value="NTF2_DOMAIN"/>
    <property type="match status" value="1"/>
</dbReference>
<dbReference type="Gene3D" id="1.10.8.10">
    <property type="entry name" value="DNA helicase RuvA subunit, C-terminal domain"/>
    <property type="match status" value="1"/>
</dbReference>
<keyword evidence="9" id="KW-0677">Repeat</keyword>
<reference evidence="20" key="2">
    <citation type="submission" date="2025-08" db="UniProtKB">
        <authorList>
            <consortium name="Ensembl"/>
        </authorList>
    </citation>
    <scope>IDENTIFICATION</scope>
</reference>
<evidence type="ECO:0000313" key="20">
    <source>
        <dbReference type="Ensembl" id="ENSAMEP00000035370.1"/>
    </source>
</evidence>
<dbReference type="SUPFAM" id="SSF54928">
    <property type="entry name" value="RNA-binding domain, RBD"/>
    <property type="match status" value="1"/>
</dbReference>
<evidence type="ECO:0000256" key="9">
    <source>
        <dbReference type="ARBA" id="ARBA00022737"/>
    </source>
</evidence>
<reference evidence="20 21" key="1">
    <citation type="journal article" date="2010" name="Nature">
        <title>The sequence and de novo assembly of the giant panda genome.</title>
        <authorList>
            <person name="Li R."/>
            <person name="Fan W."/>
            <person name="Tian G."/>
            <person name="Zhu H."/>
            <person name="He L."/>
            <person name="Cai J."/>
            <person name="Huang Q."/>
            <person name="Cai Q."/>
            <person name="Li B."/>
            <person name="Bai Y."/>
            <person name="Zhang Z."/>
            <person name="Zhang Y."/>
            <person name="Wang W."/>
            <person name="Li J."/>
            <person name="Wei F."/>
            <person name="Li H."/>
            <person name="Jian M."/>
            <person name="Li J."/>
            <person name="Zhang Z."/>
            <person name="Nielsen R."/>
            <person name="Li D."/>
            <person name="Gu W."/>
            <person name="Yang Z."/>
            <person name="Xuan Z."/>
            <person name="Ryder O.A."/>
            <person name="Leung F.C."/>
            <person name="Zhou Y."/>
            <person name="Cao J."/>
            <person name="Sun X."/>
            <person name="Fu Y."/>
            <person name="Fang X."/>
            <person name="Guo X."/>
            <person name="Wang B."/>
            <person name="Hou R."/>
            <person name="Shen F."/>
            <person name="Mu B."/>
            <person name="Ni P."/>
            <person name="Lin R."/>
            <person name="Qian W."/>
            <person name="Wang G."/>
            <person name="Yu C."/>
            <person name="Nie W."/>
            <person name="Wang J."/>
            <person name="Wu Z."/>
            <person name="Liang H."/>
            <person name="Min J."/>
            <person name="Wu Q."/>
            <person name="Cheng S."/>
            <person name="Ruan J."/>
            <person name="Wang M."/>
            <person name="Shi Z."/>
            <person name="Wen M."/>
            <person name="Liu B."/>
            <person name="Ren X."/>
            <person name="Zheng H."/>
            <person name="Dong D."/>
            <person name="Cook K."/>
            <person name="Shan G."/>
            <person name="Zhang H."/>
            <person name="Kosiol C."/>
            <person name="Xie X."/>
            <person name="Lu Z."/>
            <person name="Zheng H."/>
            <person name="Li Y."/>
            <person name="Steiner C.C."/>
            <person name="Lam T.T."/>
            <person name="Lin S."/>
            <person name="Zhang Q."/>
            <person name="Li G."/>
            <person name="Tian J."/>
            <person name="Gong T."/>
            <person name="Liu H."/>
            <person name="Zhang D."/>
            <person name="Fang L."/>
            <person name="Ye C."/>
            <person name="Zhang J."/>
            <person name="Hu W."/>
            <person name="Xu A."/>
            <person name="Ren Y."/>
            <person name="Zhang G."/>
            <person name="Bruford M.W."/>
            <person name="Li Q."/>
            <person name="Ma L."/>
            <person name="Guo Y."/>
            <person name="An N."/>
            <person name="Hu Y."/>
            <person name="Zheng Y."/>
            <person name="Shi Y."/>
            <person name="Li Z."/>
            <person name="Liu Q."/>
            <person name="Chen Y."/>
            <person name="Zhao J."/>
            <person name="Qu N."/>
            <person name="Zhao S."/>
            <person name="Tian F."/>
            <person name="Wang X."/>
            <person name="Wang H."/>
            <person name="Xu L."/>
            <person name="Liu X."/>
            <person name="Vinar T."/>
            <person name="Wang Y."/>
            <person name="Lam T.W."/>
            <person name="Yiu S.M."/>
            <person name="Liu S."/>
            <person name="Zhang H."/>
            <person name="Li D."/>
            <person name="Huang Y."/>
            <person name="Wang X."/>
            <person name="Yang G."/>
            <person name="Jiang Z."/>
            <person name="Wang J."/>
            <person name="Qin N."/>
            <person name="Li L."/>
            <person name="Li J."/>
            <person name="Bolund L."/>
            <person name="Kristiansen K."/>
            <person name="Wong G.K."/>
            <person name="Olson M."/>
            <person name="Zhang X."/>
            <person name="Li S."/>
            <person name="Yang H."/>
            <person name="Wang J."/>
            <person name="Wang J."/>
        </authorList>
    </citation>
    <scope>NUCLEOTIDE SEQUENCE [LARGE SCALE GENOMIC DNA]</scope>
</reference>
<dbReference type="GO" id="GO:0005643">
    <property type="term" value="C:nuclear pore"/>
    <property type="evidence" value="ECO:0007669"/>
    <property type="project" value="Ensembl"/>
</dbReference>
<keyword evidence="11" id="KW-0694">RNA-binding</keyword>
<dbReference type="AlphaFoldDB" id="A0A7N5K5V5"/>
<dbReference type="GO" id="GO:0005737">
    <property type="term" value="C:cytoplasm"/>
    <property type="evidence" value="ECO:0007669"/>
    <property type="project" value="UniProtKB-SubCell"/>
</dbReference>
<keyword evidence="6" id="KW-0488">Methylation</keyword>
<dbReference type="FunFam" id="3.10.450.50:FF:000004">
    <property type="entry name" value="Nuclear RNA export factor 1"/>
    <property type="match status" value="1"/>
</dbReference>
<evidence type="ECO:0000256" key="12">
    <source>
        <dbReference type="ARBA" id="ARBA00022990"/>
    </source>
</evidence>
<dbReference type="GO" id="GO:0016607">
    <property type="term" value="C:nuclear speck"/>
    <property type="evidence" value="ECO:0007669"/>
    <property type="project" value="UniProtKB-SubCell"/>
</dbReference>
<dbReference type="InterPro" id="IPR032675">
    <property type="entry name" value="LRR_dom_sf"/>
</dbReference>
<dbReference type="CDD" id="cd14342">
    <property type="entry name" value="UBA_TAP-C"/>
    <property type="match status" value="1"/>
</dbReference>
<dbReference type="PROSITE" id="PS51281">
    <property type="entry name" value="TAP_C"/>
    <property type="match status" value="1"/>
</dbReference>
<organism evidence="20 21">
    <name type="scientific">Ailuropoda melanoleuca</name>
    <name type="common">Giant panda</name>
    <dbReference type="NCBI Taxonomy" id="9646"/>
    <lineage>
        <taxon>Eukaryota</taxon>
        <taxon>Metazoa</taxon>
        <taxon>Chordata</taxon>
        <taxon>Craniata</taxon>
        <taxon>Vertebrata</taxon>
        <taxon>Euteleostomi</taxon>
        <taxon>Mammalia</taxon>
        <taxon>Eutheria</taxon>
        <taxon>Laurasiatheria</taxon>
        <taxon>Carnivora</taxon>
        <taxon>Caniformia</taxon>
        <taxon>Ursidae</taxon>
        <taxon>Ailuropoda</taxon>
    </lineage>
</organism>
<dbReference type="InterPro" id="IPR035979">
    <property type="entry name" value="RBD_domain_sf"/>
</dbReference>
<gene>
    <name evidence="20" type="primary">NXF1</name>
</gene>
<dbReference type="InterPro" id="IPR032710">
    <property type="entry name" value="NTF2-like_dom_sf"/>
</dbReference>
<dbReference type="InterPro" id="IPR018222">
    <property type="entry name" value="Nuclear_transport_factor_2_euk"/>
</dbReference>
<keyword evidence="5" id="KW-0813">Transport</keyword>
<dbReference type="InterPro" id="IPR015245">
    <property type="entry name" value="Tap_RNA-bd"/>
</dbReference>
<evidence type="ECO:0000256" key="5">
    <source>
        <dbReference type="ARBA" id="ARBA00022448"/>
    </source>
</evidence>
<accession>A0A7N5K5V5</accession>
<dbReference type="InterPro" id="IPR012677">
    <property type="entry name" value="Nucleotide-bd_a/b_plait_sf"/>
</dbReference>
<evidence type="ECO:0000256" key="4">
    <source>
        <dbReference type="ARBA" id="ARBA00009285"/>
    </source>
</evidence>
<dbReference type="Pfam" id="PF03943">
    <property type="entry name" value="TAP_C"/>
    <property type="match status" value="1"/>
</dbReference>
<dbReference type="SUPFAM" id="SSF46934">
    <property type="entry name" value="UBA-like"/>
    <property type="match status" value="1"/>
</dbReference>
<evidence type="ECO:0000256" key="10">
    <source>
        <dbReference type="ARBA" id="ARBA00022816"/>
    </source>
</evidence>
<dbReference type="GO" id="GO:0042272">
    <property type="term" value="C:nuclear RNA export factor complex"/>
    <property type="evidence" value="ECO:0007669"/>
    <property type="project" value="Ensembl"/>
</dbReference>
<dbReference type="GO" id="GO:0016973">
    <property type="term" value="P:poly(A)+ mRNA export from nucleus"/>
    <property type="evidence" value="ECO:0007669"/>
    <property type="project" value="Ensembl"/>
</dbReference>
<keyword evidence="7" id="KW-0963">Cytoplasm</keyword>